<evidence type="ECO:0000313" key="4">
    <source>
        <dbReference type="Proteomes" id="UP000825008"/>
    </source>
</evidence>
<proteinExistence type="predicted"/>
<gene>
    <name evidence="3" type="ORF">K3U94_02465</name>
</gene>
<feature type="region of interest" description="Disordered" evidence="1">
    <location>
        <begin position="331"/>
        <end position="350"/>
    </location>
</feature>
<sequence>MLRNAAAIATRGAQAQQSNKGLVLSAVNTAEREDFRVGDDYSVTDTWTYYSSAAEQTQREQAAQAHASFIKSRAANLVNNEQEIARQLTTATAGLHSFSFGEDGADGGAGGNGQPRVVLVDDVLRRGESRNLGPVAGTGADPGIPGIGAADLGEVITLPNGKQVMILGDSFSGDKMGVGDHYPSAAVPVHMENGKVVIDGPPLTGPDGSNVLFLPPPQAAGTNTLPAGSIRMRDGTTYMMVAGTNDLNPTGGTWLTKVTNDPASGWQPIDGSWRPWTPNAQPSADMPHPGTAVSSAPTQISGYQAADGNVYIAADAFDRSQGVSMYRADPANVTDRSSWQPWTGSGWGTPGQVAVPPPGGDTYGELSFQEVGGQPVLAGFNGANGSVDLHIGEAPTDVFAGARTVVAPGGDWANPVPGTYPQNYGGYILPGSTLDDMGILVSQWNTGTNTPYVVEQFQVNPNR</sequence>
<protein>
    <submittedName>
        <fullName evidence="3">DUF4185 domain-containing protein</fullName>
    </submittedName>
</protein>
<reference evidence="3" key="1">
    <citation type="submission" date="2021-08" db="EMBL/GenBank/DDBJ databases">
        <title>Whole genome sequencing of non-tuberculosis mycobacteria type-strains.</title>
        <authorList>
            <person name="Igarashi Y."/>
            <person name="Osugi A."/>
            <person name="Mitarai S."/>
        </authorList>
    </citation>
    <scope>NUCLEOTIDE SEQUENCE</scope>
    <source>
        <strain evidence="3">JCM 30995</strain>
    </source>
</reference>
<organism evidence="3 4">
    <name type="scientific">Mycolicibacter heraklionensis</name>
    <dbReference type="NCBI Taxonomy" id="512402"/>
    <lineage>
        <taxon>Bacteria</taxon>
        <taxon>Bacillati</taxon>
        <taxon>Actinomycetota</taxon>
        <taxon>Actinomycetes</taxon>
        <taxon>Mycobacteriales</taxon>
        <taxon>Mycobacteriaceae</taxon>
        <taxon>Mycolicibacter</taxon>
    </lineage>
</organism>
<accession>A0A9X7ZIC3</accession>
<name>A0A9X7ZIC3_9MYCO</name>
<feature type="domain" description="DUF4185" evidence="2">
    <location>
        <begin position="146"/>
        <end position="457"/>
    </location>
</feature>
<dbReference type="Pfam" id="PF13810">
    <property type="entry name" value="DUF4185"/>
    <property type="match status" value="1"/>
</dbReference>
<dbReference type="KEGG" id="mher:K3U94_02465"/>
<feature type="compositionally biased region" description="Polar residues" evidence="1">
    <location>
        <begin position="334"/>
        <end position="343"/>
    </location>
</feature>
<evidence type="ECO:0000313" key="3">
    <source>
        <dbReference type="EMBL" id="QZA09905.1"/>
    </source>
</evidence>
<dbReference type="Proteomes" id="UP000825008">
    <property type="component" value="Chromosome"/>
</dbReference>
<dbReference type="AlphaFoldDB" id="A0A9X7ZIC3"/>
<evidence type="ECO:0000259" key="2">
    <source>
        <dbReference type="Pfam" id="PF13810"/>
    </source>
</evidence>
<dbReference type="EMBL" id="CP080997">
    <property type="protein sequence ID" value="QZA09905.1"/>
    <property type="molecule type" value="Genomic_DNA"/>
</dbReference>
<dbReference type="InterPro" id="IPR025442">
    <property type="entry name" value="DUF4185"/>
</dbReference>
<evidence type="ECO:0000256" key="1">
    <source>
        <dbReference type="SAM" id="MobiDB-lite"/>
    </source>
</evidence>